<dbReference type="InterPro" id="IPR016868">
    <property type="entry name" value="Phage_B3_Orf5"/>
</dbReference>
<reference evidence="3" key="1">
    <citation type="submission" date="2022-01" db="EMBL/GenBank/DDBJ databases">
        <title>Comparison of Fish pathogen Aeromonas spp.</title>
        <authorList>
            <person name="Dubey S."/>
            <person name="Sorum H."/>
            <person name="Munangandu H.M."/>
        </authorList>
    </citation>
    <scope>NUCLEOTIDE SEQUENCE</scope>
    <source>
        <strain evidence="3">SD/21-15</strain>
    </source>
</reference>
<protein>
    <submittedName>
        <fullName evidence="3">DUF2786 domain-containing protein</fullName>
    </submittedName>
</protein>
<dbReference type="InterPro" id="IPR055592">
    <property type="entry name" value="DUF7168"/>
</dbReference>
<sequence>MSDKRILAKIKKLMAMVERGNPHESANAMKKVQALMAEHQLSSEDVALSGIDANKVKAANNSERQPKWSLLLVNLVRQAFGVEAIMCHEQLAWGRNTAEVMFIGPAERVEIAGYVYTVLARQLKAARGEYISSLSKRMKTSTKTARADLFCEGWCNGVYHKITALVPSEQESQLVVQYIEKHHPNLSAGESRAAKATKRDQSASLHGWMAAKQVELNAGVGGQEQAKLGAA</sequence>
<feature type="domain" description="DUF7168" evidence="2">
    <location>
        <begin position="47"/>
        <end position="192"/>
    </location>
</feature>
<dbReference type="PIRSF" id="PIRSF028111">
    <property type="entry name" value="UCP028111"/>
    <property type="match status" value="1"/>
</dbReference>
<accession>A0AAW5RN46</accession>
<evidence type="ECO:0000259" key="1">
    <source>
        <dbReference type="Pfam" id="PF10979"/>
    </source>
</evidence>
<dbReference type="EMBL" id="JAJVCY010000030">
    <property type="protein sequence ID" value="MCV3289608.1"/>
    <property type="molecule type" value="Genomic_DNA"/>
</dbReference>
<dbReference type="RefSeq" id="WP_263685620.1">
    <property type="nucleotide sequence ID" value="NZ_JAJVCY010000030.1"/>
</dbReference>
<feature type="domain" description="DUF2786" evidence="1">
    <location>
        <begin position="5"/>
        <end position="42"/>
    </location>
</feature>
<gene>
    <name evidence="3" type="ORF">LZT28_15345</name>
</gene>
<proteinExistence type="predicted"/>
<evidence type="ECO:0000313" key="3">
    <source>
        <dbReference type="EMBL" id="MCV3289608.1"/>
    </source>
</evidence>
<dbReference type="AlphaFoldDB" id="A0AAW5RN46"/>
<organism evidence="3 4">
    <name type="scientific">Aeromonas media</name>
    <dbReference type="NCBI Taxonomy" id="651"/>
    <lineage>
        <taxon>Bacteria</taxon>
        <taxon>Pseudomonadati</taxon>
        <taxon>Pseudomonadota</taxon>
        <taxon>Gammaproteobacteria</taxon>
        <taxon>Aeromonadales</taxon>
        <taxon>Aeromonadaceae</taxon>
        <taxon>Aeromonas</taxon>
    </lineage>
</organism>
<evidence type="ECO:0000313" key="4">
    <source>
        <dbReference type="Proteomes" id="UP001208651"/>
    </source>
</evidence>
<dbReference type="Pfam" id="PF10979">
    <property type="entry name" value="DUF2786"/>
    <property type="match status" value="1"/>
</dbReference>
<dbReference type="Proteomes" id="UP001208651">
    <property type="component" value="Unassembled WGS sequence"/>
</dbReference>
<evidence type="ECO:0000259" key="2">
    <source>
        <dbReference type="Pfam" id="PF23771"/>
    </source>
</evidence>
<dbReference type="Pfam" id="PF23771">
    <property type="entry name" value="DUF7168"/>
    <property type="match status" value="1"/>
</dbReference>
<comment type="caution">
    <text evidence="3">The sequence shown here is derived from an EMBL/GenBank/DDBJ whole genome shotgun (WGS) entry which is preliminary data.</text>
</comment>
<name>A0AAW5RN46_AERME</name>
<dbReference type="InterPro" id="IPR024498">
    <property type="entry name" value="DUF2786"/>
</dbReference>